<dbReference type="RefSeq" id="WP_098061827.1">
    <property type="nucleotide sequence ID" value="NZ_PDEP01000005.1"/>
</dbReference>
<dbReference type="Gene3D" id="1.10.10.2830">
    <property type="match status" value="1"/>
</dbReference>
<evidence type="ECO:0000313" key="7">
    <source>
        <dbReference type="Proteomes" id="UP000221024"/>
    </source>
</evidence>
<dbReference type="InterPro" id="IPR041468">
    <property type="entry name" value="HTH_ParB/Spo0J"/>
</dbReference>
<evidence type="ECO:0000256" key="2">
    <source>
        <dbReference type="ARBA" id="ARBA00022829"/>
    </source>
</evidence>
<keyword evidence="7" id="KW-1185">Reference proteome</keyword>
<dbReference type="Pfam" id="PF02195">
    <property type="entry name" value="ParB_N"/>
    <property type="match status" value="1"/>
</dbReference>
<comment type="similarity">
    <text evidence="1">Belongs to the ParB family.</text>
</comment>
<dbReference type="GO" id="GO:0007059">
    <property type="term" value="P:chromosome segregation"/>
    <property type="evidence" value="ECO:0007669"/>
    <property type="project" value="UniProtKB-KW"/>
</dbReference>
<dbReference type="GO" id="GO:0003677">
    <property type="term" value="F:DNA binding"/>
    <property type="evidence" value="ECO:0007669"/>
    <property type="project" value="UniProtKB-KW"/>
</dbReference>
<dbReference type="InterPro" id="IPR036086">
    <property type="entry name" value="ParB/Sulfiredoxin_sf"/>
</dbReference>
<feature type="domain" description="ParB-like N-terminal" evidence="5">
    <location>
        <begin position="49"/>
        <end position="139"/>
    </location>
</feature>
<dbReference type="EMBL" id="PDEP01000005">
    <property type="protein sequence ID" value="PEN07639.1"/>
    <property type="molecule type" value="Genomic_DNA"/>
</dbReference>
<dbReference type="InterPro" id="IPR050336">
    <property type="entry name" value="Chromosome_partition/occlusion"/>
</dbReference>
<protein>
    <submittedName>
        <fullName evidence="6">Chromosome partitioning protein ParB</fullName>
    </submittedName>
</protein>
<reference evidence="6 7" key="1">
    <citation type="submission" date="2017-10" db="EMBL/GenBank/DDBJ databases">
        <title>Draft genome of Longimonas halophila.</title>
        <authorList>
            <person name="Goh K.M."/>
            <person name="Shamsir M.S."/>
            <person name="Lim S.W."/>
        </authorList>
    </citation>
    <scope>NUCLEOTIDE SEQUENCE [LARGE SCALE GENOMIC DNA]</scope>
    <source>
        <strain evidence="6 7">KCTC 42399</strain>
    </source>
</reference>
<feature type="region of interest" description="Disordered" evidence="4">
    <location>
        <begin position="243"/>
        <end position="269"/>
    </location>
</feature>
<dbReference type="PANTHER" id="PTHR33375">
    <property type="entry name" value="CHROMOSOME-PARTITIONING PROTEIN PARB-RELATED"/>
    <property type="match status" value="1"/>
</dbReference>
<evidence type="ECO:0000259" key="5">
    <source>
        <dbReference type="SMART" id="SM00470"/>
    </source>
</evidence>
<comment type="caution">
    <text evidence="6">The sequence shown here is derived from an EMBL/GenBank/DDBJ whole genome shotgun (WGS) entry which is preliminary data.</text>
</comment>
<dbReference type="CDD" id="cd16393">
    <property type="entry name" value="SPO0J_N"/>
    <property type="match status" value="1"/>
</dbReference>
<dbReference type="AlphaFoldDB" id="A0A2H3NMG2"/>
<dbReference type="GO" id="GO:0005694">
    <property type="term" value="C:chromosome"/>
    <property type="evidence" value="ECO:0007669"/>
    <property type="project" value="TreeGrafter"/>
</dbReference>
<dbReference type="InterPro" id="IPR057240">
    <property type="entry name" value="ParB_dimer_C"/>
</dbReference>
<name>A0A2H3NMG2_9BACT</name>
<gene>
    <name evidence="6" type="ORF">CRI93_06560</name>
</gene>
<dbReference type="InterPro" id="IPR004437">
    <property type="entry name" value="ParB/RepB/Spo0J"/>
</dbReference>
<evidence type="ECO:0000256" key="4">
    <source>
        <dbReference type="SAM" id="MobiDB-lite"/>
    </source>
</evidence>
<dbReference type="NCBIfam" id="TIGR00180">
    <property type="entry name" value="parB_part"/>
    <property type="match status" value="1"/>
</dbReference>
<dbReference type="InterPro" id="IPR003115">
    <property type="entry name" value="ParB_N"/>
</dbReference>
<dbReference type="SUPFAM" id="SSF109709">
    <property type="entry name" value="KorB DNA-binding domain-like"/>
    <property type="match status" value="1"/>
</dbReference>
<dbReference type="Gene3D" id="3.90.1530.30">
    <property type="match status" value="1"/>
</dbReference>
<accession>A0A2H3NMG2</accession>
<evidence type="ECO:0000313" key="6">
    <source>
        <dbReference type="EMBL" id="PEN07639.1"/>
    </source>
</evidence>
<dbReference type="SMART" id="SM00470">
    <property type="entry name" value="ParB"/>
    <property type="match status" value="1"/>
</dbReference>
<keyword evidence="3" id="KW-0238">DNA-binding</keyword>
<dbReference type="SUPFAM" id="SSF110849">
    <property type="entry name" value="ParB/Sulfiredoxin"/>
    <property type="match status" value="1"/>
</dbReference>
<dbReference type="OrthoDB" id="9802051at2"/>
<proteinExistence type="inferred from homology"/>
<feature type="compositionally biased region" description="Acidic residues" evidence="4">
    <location>
        <begin position="247"/>
        <end position="262"/>
    </location>
</feature>
<dbReference type="PANTHER" id="PTHR33375:SF1">
    <property type="entry name" value="CHROMOSOME-PARTITIONING PROTEIN PARB-RELATED"/>
    <property type="match status" value="1"/>
</dbReference>
<dbReference type="Proteomes" id="UP000221024">
    <property type="component" value="Unassembled WGS sequence"/>
</dbReference>
<dbReference type="FunFam" id="1.10.10.2830:FF:000001">
    <property type="entry name" value="Chromosome partitioning protein ParB"/>
    <property type="match status" value="1"/>
</dbReference>
<sequence>MANNSALGRGLNALLPADGDDDGERDGTVRQSQLYQFDSDEERMVGRVADVAIDAIRPNRYQPRQSFSEDALDELAASIEQMGIIQPITVRALGNGEFEIISGERRWRAARRTSLTHLPSFVRRADSEQMLEMALVENVQREELNPIEVALGYHRLMDEVGLTQSEVAEKVGKSRASVANFLRLLRLPPVVQAALRDGEVAMGHARALVTIDDLDAQKELLSKIIEESLSVRDVEARARAWHATQEAAEESEEEEAAPDTETDTGPSRTKLQLNDYRKRLRSRLSTQVHIHHKENEGEGRIEIAYYSEEDLERLLEVLDA</sequence>
<dbReference type="Pfam" id="PF23552">
    <property type="entry name" value="ParB_C"/>
    <property type="match status" value="1"/>
</dbReference>
<dbReference type="Pfam" id="PF17762">
    <property type="entry name" value="HTH_ParB"/>
    <property type="match status" value="1"/>
</dbReference>
<feature type="region of interest" description="Disordered" evidence="4">
    <location>
        <begin position="1"/>
        <end position="27"/>
    </location>
</feature>
<evidence type="ECO:0000256" key="3">
    <source>
        <dbReference type="ARBA" id="ARBA00023125"/>
    </source>
</evidence>
<organism evidence="6 7">
    <name type="scientific">Longimonas halophila</name>
    <dbReference type="NCBI Taxonomy" id="1469170"/>
    <lineage>
        <taxon>Bacteria</taxon>
        <taxon>Pseudomonadati</taxon>
        <taxon>Rhodothermota</taxon>
        <taxon>Rhodothermia</taxon>
        <taxon>Rhodothermales</taxon>
        <taxon>Salisaetaceae</taxon>
        <taxon>Longimonas</taxon>
    </lineage>
</organism>
<evidence type="ECO:0000256" key="1">
    <source>
        <dbReference type="ARBA" id="ARBA00006295"/>
    </source>
</evidence>
<dbReference type="FunFam" id="3.90.1530.30:FF:000001">
    <property type="entry name" value="Chromosome partitioning protein ParB"/>
    <property type="match status" value="1"/>
</dbReference>
<keyword evidence="2" id="KW-0159">Chromosome partition</keyword>